<dbReference type="InterPro" id="IPR014730">
    <property type="entry name" value="ETF_a/b_N"/>
</dbReference>
<evidence type="ECO:0000256" key="4">
    <source>
        <dbReference type="ARBA" id="ARBA00022827"/>
    </source>
</evidence>
<dbReference type="Gene3D" id="3.40.50.1220">
    <property type="entry name" value="TPP-binding domain"/>
    <property type="match status" value="1"/>
</dbReference>
<keyword evidence="2" id="KW-0813">Transport</keyword>
<accession>A0A1H7XR11</accession>
<feature type="binding site" evidence="6">
    <location>
        <begin position="267"/>
        <end position="274"/>
    </location>
    <ligand>
        <name>FAD</name>
        <dbReference type="ChEBI" id="CHEBI:57692"/>
    </ligand>
</feature>
<dbReference type="InterPro" id="IPR033947">
    <property type="entry name" value="ETF_alpha_N"/>
</dbReference>
<evidence type="ECO:0000256" key="6">
    <source>
        <dbReference type="PIRSR" id="PIRSR000089-1"/>
    </source>
</evidence>
<keyword evidence="9" id="KW-1185">Reference proteome</keyword>
<evidence type="ECO:0000256" key="3">
    <source>
        <dbReference type="ARBA" id="ARBA00022630"/>
    </source>
</evidence>
<comment type="cofactor">
    <cofactor evidence="6">
        <name>FAD</name>
        <dbReference type="ChEBI" id="CHEBI:57692"/>
    </cofactor>
    <text evidence="6">Binds 1 FAD per dimer.</text>
</comment>
<evidence type="ECO:0000313" key="9">
    <source>
        <dbReference type="Proteomes" id="UP000198553"/>
    </source>
</evidence>
<dbReference type="AlphaFoldDB" id="A0A1H7XR11"/>
<keyword evidence="3" id="KW-0285">Flavoprotein</keyword>
<dbReference type="OrthoDB" id="9770286at2"/>
<evidence type="ECO:0000256" key="1">
    <source>
        <dbReference type="ARBA" id="ARBA00005817"/>
    </source>
</evidence>
<feature type="binding site" evidence="6">
    <location>
        <position position="211"/>
    </location>
    <ligand>
        <name>FAD</name>
        <dbReference type="ChEBI" id="CHEBI:57692"/>
    </ligand>
</feature>
<dbReference type="InterPro" id="IPR001308">
    <property type="entry name" value="ETF_a/FixB"/>
</dbReference>
<dbReference type="Proteomes" id="UP000198553">
    <property type="component" value="Unassembled WGS sequence"/>
</dbReference>
<comment type="similarity">
    <text evidence="1">Belongs to the ETF alpha-subunit/FixB family.</text>
</comment>
<protein>
    <submittedName>
        <fullName evidence="8">Electron transfer flavoprotein alpha subunit apoprotein</fullName>
    </submittedName>
</protein>
<dbReference type="EMBL" id="FOBW01000002">
    <property type="protein sequence ID" value="SEM36382.1"/>
    <property type="molecule type" value="Genomic_DNA"/>
</dbReference>
<dbReference type="SUPFAM" id="SSF52402">
    <property type="entry name" value="Adenine nucleotide alpha hydrolases-like"/>
    <property type="match status" value="1"/>
</dbReference>
<dbReference type="CDD" id="cd01715">
    <property type="entry name" value="ETF_alpha"/>
    <property type="match status" value="1"/>
</dbReference>
<dbReference type="GO" id="GO:0050660">
    <property type="term" value="F:flavin adenine dinucleotide binding"/>
    <property type="evidence" value="ECO:0007669"/>
    <property type="project" value="InterPro"/>
</dbReference>
<dbReference type="PROSITE" id="PS00696">
    <property type="entry name" value="ETF_ALPHA"/>
    <property type="match status" value="1"/>
</dbReference>
<sequence>MGRKVLVLGEVRDGSLRNVSFEAVAAAKTVAEGGEVVGVLLGENVSSLGSELVAYGADRVVAVDSDKLAQYTTDGYSQALMAVIGQENPEGLILGHTALGKDLAPKIASKLGSGLISDATSVEEAGGNLVFTRPIYSGKAFEKKVVTDGIVFATVRPNNIAPLEKDGSRSGDVSTLAVDVKDLRTVIKEVVRKATEGVDLSEAKVVIAGGRGVKSEEGFEPLKELADVLGGAVGASRGACDAEYCDYSLQIGQTGKVVTPDLYIACGISGAIQHLAGMSNSKIIVAINKDPEANIFKVADYGIVGDLFEVVPMLTEEFKKLKVNA</sequence>
<feature type="binding site" evidence="6">
    <location>
        <begin position="250"/>
        <end position="254"/>
    </location>
    <ligand>
        <name>FAD</name>
        <dbReference type="ChEBI" id="CHEBI:57692"/>
    </ligand>
</feature>
<name>A0A1H7XR11_9BACI</name>
<dbReference type="FunFam" id="3.40.50.1220:FF:000023">
    <property type="entry name" value="Electron transfer flavoprotein, alpha subunit"/>
    <property type="match status" value="1"/>
</dbReference>
<evidence type="ECO:0000313" key="8">
    <source>
        <dbReference type="EMBL" id="SEM36382.1"/>
    </source>
</evidence>
<dbReference type="Gene3D" id="3.40.50.620">
    <property type="entry name" value="HUPs"/>
    <property type="match status" value="1"/>
</dbReference>
<dbReference type="SUPFAM" id="SSF52467">
    <property type="entry name" value="DHS-like NAD/FAD-binding domain"/>
    <property type="match status" value="1"/>
</dbReference>
<dbReference type="InterPro" id="IPR014729">
    <property type="entry name" value="Rossmann-like_a/b/a_fold"/>
</dbReference>
<feature type="domain" description="Electron transfer flavoprotein alpha/beta-subunit N-terminal" evidence="7">
    <location>
        <begin position="5"/>
        <end position="195"/>
    </location>
</feature>
<dbReference type="PANTHER" id="PTHR43153">
    <property type="entry name" value="ELECTRON TRANSFER FLAVOPROTEIN ALPHA"/>
    <property type="match status" value="1"/>
</dbReference>
<gene>
    <name evidence="8" type="ORF">SAMN05192533_102332</name>
</gene>
<dbReference type="SMART" id="SM00893">
    <property type="entry name" value="ETF"/>
    <property type="match status" value="1"/>
</dbReference>
<dbReference type="PANTHER" id="PTHR43153:SF1">
    <property type="entry name" value="ELECTRON TRANSFER FLAVOPROTEIN SUBUNIT ALPHA, MITOCHONDRIAL"/>
    <property type="match status" value="1"/>
</dbReference>
<evidence type="ECO:0000256" key="5">
    <source>
        <dbReference type="ARBA" id="ARBA00022982"/>
    </source>
</evidence>
<dbReference type="GO" id="GO:0033539">
    <property type="term" value="P:fatty acid beta-oxidation using acyl-CoA dehydrogenase"/>
    <property type="evidence" value="ECO:0007669"/>
    <property type="project" value="TreeGrafter"/>
</dbReference>
<proteinExistence type="inferred from homology"/>
<dbReference type="InterPro" id="IPR014731">
    <property type="entry name" value="ETF_asu_C"/>
</dbReference>
<dbReference type="STRING" id="930146.SAMN05192533_102332"/>
<dbReference type="Pfam" id="PF01012">
    <property type="entry name" value="ETF"/>
    <property type="match status" value="1"/>
</dbReference>
<feature type="binding site" evidence="6">
    <location>
        <begin position="236"/>
        <end position="237"/>
    </location>
    <ligand>
        <name>FAD</name>
        <dbReference type="ChEBI" id="CHEBI:57692"/>
    </ligand>
</feature>
<keyword evidence="5" id="KW-0249">Electron transport</keyword>
<evidence type="ECO:0000256" key="2">
    <source>
        <dbReference type="ARBA" id="ARBA00022448"/>
    </source>
</evidence>
<feature type="binding site" evidence="6">
    <location>
        <position position="288"/>
    </location>
    <ligand>
        <name>FAD</name>
        <dbReference type="ChEBI" id="CHEBI:57692"/>
    </ligand>
</feature>
<reference evidence="9" key="1">
    <citation type="submission" date="2016-10" db="EMBL/GenBank/DDBJ databases">
        <authorList>
            <person name="Varghese N."/>
            <person name="Submissions S."/>
        </authorList>
    </citation>
    <scope>NUCLEOTIDE SEQUENCE [LARGE SCALE GENOMIC DNA]</scope>
    <source>
        <strain evidence="9">B48,IBRC-M 10115,DSM 25386,CECT 8001</strain>
    </source>
</reference>
<keyword evidence="4 6" id="KW-0274">FAD</keyword>
<dbReference type="RefSeq" id="WP_090741473.1">
    <property type="nucleotide sequence ID" value="NZ_FOBW01000002.1"/>
</dbReference>
<evidence type="ECO:0000259" key="7">
    <source>
        <dbReference type="SMART" id="SM00893"/>
    </source>
</evidence>
<dbReference type="InterPro" id="IPR018206">
    <property type="entry name" value="ETF_asu_C_CS"/>
</dbReference>
<organism evidence="8 9">
    <name type="scientific">Mesobacillus persicus</name>
    <dbReference type="NCBI Taxonomy" id="930146"/>
    <lineage>
        <taxon>Bacteria</taxon>
        <taxon>Bacillati</taxon>
        <taxon>Bacillota</taxon>
        <taxon>Bacilli</taxon>
        <taxon>Bacillales</taxon>
        <taxon>Bacillaceae</taxon>
        <taxon>Mesobacillus</taxon>
    </lineage>
</organism>
<dbReference type="PIRSF" id="PIRSF000089">
    <property type="entry name" value="Electra_flavoP_a"/>
    <property type="match status" value="1"/>
</dbReference>
<dbReference type="Pfam" id="PF00766">
    <property type="entry name" value="ETF_alpha"/>
    <property type="match status" value="1"/>
</dbReference>
<dbReference type="GO" id="GO:0009055">
    <property type="term" value="F:electron transfer activity"/>
    <property type="evidence" value="ECO:0007669"/>
    <property type="project" value="InterPro"/>
</dbReference>
<dbReference type="InterPro" id="IPR029035">
    <property type="entry name" value="DHS-like_NAD/FAD-binding_dom"/>
</dbReference>